<dbReference type="Proteomes" id="UP000887574">
    <property type="component" value="Unplaced"/>
</dbReference>
<dbReference type="WBParaSite" id="jg8822.1">
    <property type="protein sequence ID" value="jg8822.1"/>
    <property type="gene ID" value="jg8822"/>
</dbReference>
<accession>A0A915ESF8</accession>
<protein>
    <submittedName>
        <fullName evidence="2">Uncharacterized protein</fullName>
    </submittedName>
</protein>
<name>A0A915ESF8_9BILA</name>
<keyword evidence="1" id="KW-1185">Reference proteome</keyword>
<evidence type="ECO:0000313" key="2">
    <source>
        <dbReference type="WBParaSite" id="jg8822.1"/>
    </source>
</evidence>
<sequence>MKIRTEGSVAAKKVISFWLICYSQRCSLRIMARFLHISNKEYQEVFDSIVKIDDKRFYKEYRLTKQGVTNLANNLADDLEYSESSRGRKSSPTLQVGRMHNIHQTTVCRIVERPLILTQLQNKDTMKLSQEPEFMLRMSLECGSAAITHGELQNDITLIPKLTVTAACLWNFFIDQGYDVERDDQEEDQSQGNHDDDGQEVVVDQQVTGREKRDHIVQQYFT</sequence>
<dbReference type="AlphaFoldDB" id="A0A915ESF8"/>
<proteinExistence type="predicted"/>
<evidence type="ECO:0000313" key="1">
    <source>
        <dbReference type="Proteomes" id="UP000887574"/>
    </source>
</evidence>
<reference evidence="2" key="1">
    <citation type="submission" date="2022-11" db="UniProtKB">
        <authorList>
            <consortium name="WormBaseParasite"/>
        </authorList>
    </citation>
    <scope>IDENTIFICATION</scope>
</reference>
<organism evidence="1 2">
    <name type="scientific">Ditylenchus dipsaci</name>
    <dbReference type="NCBI Taxonomy" id="166011"/>
    <lineage>
        <taxon>Eukaryota</taxon>
        <taxon>Metazoa</taxon>
        <taxon>Ecdysozoa</taxon>
        <taxon>Nematoda</taxon>
        <taxon>Chromadorea</taxon>
        <taxon>Rhabditida</taxon>
        <taxon>Tylenchina</taxon>
        <taxon>Tylenchomorpha</taxon>
        <taxon>Sphaerularioidea</taxon>
        <taxon>Anguinidae</taxon>
        <taxon>Anguininae</taxon>
        <taxon>Ditylenchus</taxon>
    </lineage>
</organism>